<evidence type="ECO:0008006" key="3">
    <source>
        <dbReference type="Google" id="ProtNLM"/>
    </source>
</evidence>
<protein>
    <recommendedName>
        <fullName evidence="3">FXSXX-COOH protein</fullName>
    </recommendedName>
</protein>
<keyword evidence="2" id="KW-1185">Reference proteome</keyword>
<dbReference type="EMBL" id="CP109134">
    <property type="protein sequence ID" value="WSD06510.1"/>
    <property type="molecule type" value="Genomic_DNA"/>
</dbReference>
<evidence type="ECO:0000313" key="1">
    <source>
        <dbReference type="EMBL" id="WSD06510.1"/>
    </source>
</evidence>
<reference evidence="1 2" key="1">
    <citation type="submission" date="2022-10" db="EMBL/GenBank/DDBJ databases">
        <title>The complete genomes of actinobacterial strains from the NBC collection.</title>
        <authorList>
            <person name="Joergensen T.S."/>
            <person name="Alvarez Arevalo M."/>
            <person name="Sterndorff E.B."/>
            <person name="Faurdal D."/>
            <person name="Vuksanovic O."/>
            <person name="Mourched A.-S."/>
            <person name="Charusanti P."/>
            <person name="Shaw S."/>
            <person name="Blin K."/>
            <person name="Weber T."/>
        </authorList>
    </citation>
    <scope>NUCLEOTIDE SEQUENCE [LARGE SCALE GENOMIC DNA]</scope>
    <source>
        <strain evidence="1 2">NBC 01753</strain>
    </source>
</reference>
<evidence type="ECO:0000313" key="2">
    <source>
        <dbReference type="Proteomes" id="UP001335325"/>
    </source>
</evidence>
<gene>
    <name evidence="1" type="ORF">OIE73_12445</name>
</gene>
<proteinExistence type="predicted"/>
<dbReference type="GeneID" id="91543392"/>
<dbReference type="Proteomes" id="UP001335325">
    <property type="component" value="Chromosome"/>
</dbReference>
<organism evidence="1 2">
    <name type="scientific">Streptomyces hirsutus</name>
    <dbReference type="NCBI Taxonomy" id="35620"/>
    <lineage>
        <taxon>Bacteria</taxon>
        <taxon>Bacillati</taxon>
        <taxon>Actinomycetota</taxon>
        <taxon>Actinomycetes</taxon>
        <taxon>Kitasatosporales</taxon>
        <taxon>Streptomycetaceae</taxon>
        <taxon>Streptomyces</taxon>
    </lineage>
</organism>
<dbReference type="RefSeq" id="WP_326752642.1">
    <property type="nucleotide sequence ID" value="NZ_CP109134.1"/>
</dbReference>
<name>A0ABZ1GK47_9ACTN</name>
<sequence>MRAAELTGNVLRVSLDPAALLDLGLDDPEIEAVLDAPAEAIARFREILVKALAYGRADARPLRVSV</sequence>
<accession>A0ABZ1GK47</accession>